<dbReference type="Proteomes" id="UP000199202">
    <property type="component" value="Unassembled WGS sequence"/>
</dbReference>
<gene>
    <name evidence="1" type="ORF">SAMN05421869_10861</name>
</gene>
<sequence>MDWRGDDEILLYMRSVEGGDHLGWFLFGSTSGELRRLPRLPSDLDAVIGAPLPQ</sequence>
<accession>A0A1G8PZ32</accession>
<organism evidence="1 2">
    <name type="scientific">Nonomuraea jiangxiensis</name>
    <dbReference type="NCBI Taxonomy" id="633440"/>
    <lineage>
        <taxon>Bacteria</taxon>
        <taxon>Bacillati</taxon>
        <taxon>Actinomycetota</taxon>
        <taxon>Actinomycetes</taxon>
        <taxon>Streptosporangiales</taxon>
        <taxon>Streptosporangiaceae</taxon>
        <taxon>Nonomuraea</taxon>
    </lineage>
</organism>
<proteinExistence type="predicted"/>
<evidence type="ECO:0000313" key="1">
    <source>
        <dbReference type="EMBL" id="SDI97100.1"/>
    </source>
</evidence>
<dbReference type="EMBL" id="FNDJ01000008">
    <property type="protein sequence ID" value="SDI97100.1"/>
    <property type="molecule type" value="Genomic_DNA"/>
</dbReference>
<reference evidence="1 2" key="1">
    <citation type="submission" date="2016-10" db="EMBL/GenBank/DDBJ databases">
        <authorList>
            <person name="de Groot N.N."/>
        </authorList>
    </citation>
    <scope>NUCLEOTIDE SEQUENCE [LARGE SCALE GENOMIC DNA]</scope>
    <source>
        <strain evidence="1 2">CGMCC 4.6533</strain>
    </source>
</reference>
<evidence type="ECO:0000313" key="2">
    <source>
        <dbReference type="Proteomes" id="UP000199202"/>
    </source>
</evidence>
<dbReference type="RefSeq" id="WP_176993260.1">
    <property type="nucleotide sequence ID" value="NZ_FNDJ01000008.1"/>
</dbReference>
<dbReference type="AlphaFoldDB" id="A0A1G8PZ32"/>
<keyword evidence="2" id="KW-1185">Reference proteome</keyword>
<name>A0A1G8PZ32_9ACTN</name>
<protein>
    <submittedName>
        <fullName evidence="1">Uncharacterized protein</fullName>
    </submittedName>
</protein>